<dbReference type="Proteomes" id="UP001501523">
    <property type="component" value="Unassembled WGS sequence"/>
</dbReference>
<evidence type="ECO:0000259" key="7">
    <source>
        <dbReference type="PROSITE" id="PS50011"/>
    </source>
</evidence>
<evidence type="ECO:0000256" key="3">
    <source>
        <dbReference type="ARBA" id="ARBA00022777"/>
    </source>
</evidence>
<proteinExistence type="predicted"/>
<dbReference type="Gene3D" id="3.30.200.20">
    <property type="entry name" value="Phosphorylase Kinase, domain 1"/>
    <property type="match status" value="1"/>
</dbReference>
<dbReference type="Pfam" id="PF14559">
    <property type="entry name" value="TPR_19"/>
    <property type="match status" value="1"/>
</dbReference>
<dbReference type="InterPro" id="IPR017441">
    <property type="entry name" value="Protein_kinase_ATP_BS"/>
</dbReference>
<dbReference type="InterPro" id="IPR019734">
    <property type="entry name" value="TPR_rpt"/>
</dbReference>
<evidence type="ECO:0000256" key="5">
    <source>
        <dbReference type="PROSITE-ProRule" id="PRU00339"/>
    </source>
</evidence>
<protein>
    <recommendedName>
        <fullName evidence="7">Protein kinase domain-containing protein</fullName>
    </recommendedName>
</protein>
<keyword evidence="4 6" id="KW-0067">ATP-binding</keyword>
<organism evidence="8 9">
    <name type="scientific">Dokdonella soli</name>
    <dbReference type="NCBI Taxonomy" id="529810"/>
    <lineage>
        <taxon>Bacteria</taxon>
        <taxon>Pseudomonadati</taxon>
        <taxon>Pseudomonadota</taxon>
        <taxon>Gammaproteobacteria</taxon>
        <taxon>Lysobacterales</taxon>
        <taxon>Rhodanobacteraceae</taxon>
        <taxon>Dokdonella</taxon>
    </lineage>
</organism>
<gene>
    <name evidence="8" type="ORF">GCM10009105_16720</name>
</gene>
<evidence type="ECO:0000256" key="2">
    <source>
        <dbReference type="ARBA" id="ARBA00022741"/>
    </source>
</evidence>
<dbReference type="Gene3D" id="1.25.40.10">
    <property type="entry name" value="Tetratricopeptide repeat domain"/>
    <property type="match status" value="2"/>
</dbReference>
<feature type="repeat" description="TPR" evidence="5">
    <location>
        <begin position="715"/>
        <end position="748"/>
    </location>
</feature>
<dbReference type="PROSITE" id="PS00107">
    <property type="entry name" value="PROTEIN_KINASE_ATP"/>
    <property type="match status" value="1"/>
</dbReference>
<evidence type="ECO:0000313" key="9">
    <source>
        <dbReference type="Proteomes" id="UP001501523"/>
    </source>
</evidence>
<keyword evidence="2 6" id="KW-0547">Nucleotide-binding</keyword>
<dbReference type="Pfam" id="PF00069">
    <property type="entry name" value="Pkinase"/>
    <property type="match status" value="1"/>
</dbReference>
<keyword evidence="1" id="KW-0808">Transferase</keyword>
<dbReference type="Pfam" id="PF13424">
    <property type="entry name" value="TPR_12"/>
    <property type="match status" value="1"/>
</dbReference>
<dbReference type="SMART" id="SM00028">
    <property type="entry name" value="TPR"/>
    <property type="match status" value="7"/>
</dbReference>
<dbReference type="InterPro" id="IPR000719">
    <property type="entry name" value="Prot_kinase_dom"/>
</dbReference>
<evidence type="ECO:0000256" key="6">
    <source>
        <dbReference type="PROSITE-ProRule" id="PRU10141"/>
    </source>
</evidence>
<dbReference type="InterPro" id="IPR011009">
    <property type="entry name" value="Kinase-like_dom_sf"/>
</dbReference>
<dbReference type="PROSITE" id="PS50011">
    <property type="entry name" value="PROTEIN_KINASE_DOM"/>
    <property type="match status" value="1"/>
</dbReference>
<dbReference type="PANTHER" id="PTHR43289:SF6">
    <property type="entry name" value="SERINE_THREONINE-PROTEIN KINASE NEKL-3"/>
    <property type="match status" value="1"/>
</dbReference>
<dbReference type="SMART" id="SM00220">
    <property type="entry name" value="S_TKc"/>
    <property type="match status" value="1"/>
</dbReference>
<dbReference type="InterPro" id="IPR011990">
    <property type="entry name" value="TPR-like_helical_dom_sf"/>
</dbReference>
<name>A0ABN1IH40_9GAMM</name>
<dbReference type="InterPro" id="IPR008271">
    <property type="entry name" value="Ser/Thr_kinase_AS"/>
</dbReference>
<dbReference type="EMBL" id="BAAAEU010000007">
    <property type="protein sequence ID" value="GAA0713374.1"/>
    <property type="molecule type" value="Genomic_DNA"/>
</dbReference>
<reference evidence="8 9" key="1">
    <citation type="journal article" date="2019" name="Int. J. Syst. Evol. Microbiol.">
        <title>The Global Catalogue of Microorganisms (GCM) 10K type strain sequencing project: providing services to taxonomists for standard genome sequencing and annotation.</title>
        <authorList>
            <consortium name="The Broad Institute Genomics Platform"/>
            <consortium name="The Broad Institute Genome Sequencing Center for Infectious Disease"/>
            <person name="Wu L."/>
            <person name="Ma J."/>
        </authorList>
    </citation>
    <scope>NUCLEOTIDE SEQUENCE [LARGE SCALE GENOMIC DNA]</scope>
    <source>
        <strain evidence="8 9">JCM 15421</strain>
    </source>
</reference>
<dbReference type="CDD" id="cd14014">
    <property type="entry name" value="STKc_PknB_like"/>
    <property type="match status" value="1"/>
</dbReference>
<evidence type="ECO:0000313" key="8">
    <source>
        <dbReference type="EMBL" id="GAA0713374.1"/>
    </source>
</evidence>
<dbReference type="PROSITE" id="PS00108">
    <property type="entry name" value="PROTEIN_KINASE_ST"/>
    <property type="match status" value="1"/>
</dbReference>
<feature type="binding site" evidence="6">
    <location>
        <position position="122"/>
    </location>
    <ligand>
        <name>ATP</name>
        <dbReference type="ChEBI" id="CHEBI:30616"/>
    </ligand>
</feature>
<keyword evidence="5" id="KW-0802">TPR repeat</keyword>
<dbReference type="PROSITE" id="PS50005">
    <property type="entry name" value="TPR"/>
    <property type="match status" value="1"/>
</dbReference>
<keyword evidence="3" id="KW-0418">Kinase</keyword>
<evidence type="ECO:0000256" key="4">
    <source>
        <dbReference type="ARBA" id="ARBA00022840"/>
    </source>
</evidence>
<dbReference type="Gene3D" id="1.10.510.10">
    <property type="entry name" value="Transferase(Phosphotransferase) domain 1"/>
    <property type="match status" value="1"/>
</dbReference>
<dbReference type="SUPFAM" id="SSF56112">
    <property type="entry name" value="Protein kinase-like (PK-like)"/>
    <property type="match status" value="1"/>
</dbReference>
<dbReference type="PANTHER" id="PTHR43289">
    <property type="entry name" value="MITOGEN-ACTIVATED PROTEIN KINASE KINASE KINASE 20-RELATED"/>
    <property type="match status" value="1"/>
</dbReference>
<keyword evidence="9" id="KW-1185">Reference proteome</keyword>
<comment type="caution">
    <text evidence="8">The sequence shown here is derived from an EMBL/GenBank/DDBJ whole genome shotgun (WGS) entry which is preliminary data.</text>
</comment>
<dbReference type="SUPFAM" id="SSF48452">
    <property type="entry name" value="TPR-like"/>
    <property type="match status" value="3"/>
</dbReference>
<evidence type="ECO:0000256" key="1">
    <source>
        <dbReference type="ARBA" id="ARBA00022679"/>
    </source>
</evidence>
<accession>A0ABN1IH40</accession>
<sequence length="1170" mass="125072">MPDGMSAVASEAAVRIREAARESGVRRARRDALADRAAGHISRYRAHMIEVAPEPRHTPADAATVTGMLTTAELRSGDIVAGRFRIDSMIGIGGMGVVYRATDLSLGIEVAIKLLRPELARKPEAFERFRQELLLARQVSSPHVVRIHDIAQHGERWLISMDYVAGESLEHRLDRERKLPTEDALRIVRHLLGGLAAAHQRNVVHRDLKPANILLDAAGDAYISDFGVARSLGATGLTQTGLVIGTPEYLSPEQARGETVDARSDLYTAGLILYEMLSGQLPFAGGTPAETVMQRLVRPPPPLAQARPDLPAWLGAFCDRLLRIRPAQRFASADEALRALDARKVPRPPLPRRIWLAAALALVAAIGAGDWLSHHPLHWPAPPPATIPATPAVAVLPFETDASLAPLGRAFEAHLRTWLRGAAALAVVERQRTLDALARTTPDAHGEALQRQLPEVARAANVARLVRAELDADNGHYRIRFTLYPATGATGTQRFAAGADSPATLPAAYREAAGALVAAVAGTPPPAPAFFADDKEVAAFGNALLAADRKQPQAAAELLAPLAKPSSAPALAWLALLRAEQEGGQTLPAQATRTEALARFARDDALDARALRIEALAGNGDSAAALTQLQQLADRYPHDPELALRLAETLADAGDGARAIEALDRRLAADPQDARALFLRGKYAIRQGDAQRAVDDYLVRALVLDTRAGDAAAEADAHNALGVGYERLGQLEAASEQYARAVSMRDKLGDRAGFARSLRNLAIVQAVQGDKTGAEHSLDRAKSVLEALGDRGSLADLHNDRGVVEEERGDFAAALAAYRDALALRQQIGDPAPIAESLNNIGFCYYHMGEFDNALVYWQQGLAQYRKLDDQTGALHIQQSIGLLEIARGHFDEARKQLAISLRTAEDHQLPEEEAVAQTYLGELDLAVGRPSDALAAATRAGQIFARRSDRRGAIEAHLLTARIEGALGAAEPARAALAAIGADAGTEQRAALALAQARLAALDGDIKLADSRFADALKLAGEAHAGMLALEARIAQARLELVENDGVRASVLVTALHIETSKLGHVPLRLSAIELELAQSLRTRRWADAAGHYREALTLLQHTGGWRDAALLHALGAEAFARVGDASQAAAARDAAAAARAALLVATPADRRTGLEHRLDTSYRQDSGQ</sequence>
<feature type="domain" description="Protein kinase" evidence="7">
    <location>
        <begin position="84"/>
        <end position="350"/>
    </location>
</feature>